<comment type="subcellular location">
    <subcellularLocation>
        <location evidence="1 24">Cell inner membrane</location>
        <topology evidence="1 24">Multi-pass membrane protein</topology>
    </subcellularLocation>
</comment>
<gene>
    <name evidence="25" type="ORF">OAN307_c10140</name>
</gene>
<feature type="binding site" evidence="23">
    <location>
        <position position="25"/>
    </location>
    <ligand>
        <name>a divalent metal cation</name>
        <dbReference type="ChEBI" id="CHEBI:60240"/>
    </ligand>
</feature>
<evidence type="ECO:0000256" key="11">
    <source>
        <dbReference type="ARBA" id="ARBA00022741"/>
    </source>
</evidence>
<evidence type="ECO:0000256" key="15">
    <source>
        <dbReference type="ARBA" id="ARBA00022989"/>
    </source>
</evidence>
<keyword evidence="16 24" id="KW-0443">Lipid metabolism</keyword>
<feature type="binding site" evidence="22">
    <location>
        <position position="25"/>
    </location>
    <ligand>
        <name>ATP</name>
        <dbReference type="ChEBI" id="CHEBI:30616"/>
    </ligand>
</feature>
<keyword evidence="19 24" id="KW-1208">Phospholipid metabolism</keyword>
<dbReference type="InterPro" id="IPR000829">
    <property type="entry name" value="DAGK"/>
</dbReference>
<dbReference type="PANTHER" id="PTHR34299">
    <property type="entry name" value="DIACYLGLYCEROL KINASE"/>
    <property type="match status" value="1"/>
</dbReference>
<comment type="similarity">
    <text evidence="2 24">Belongs to the bacterial diacylglycerol kinase family.</text>
</comment>
<feature type="binding site" evidence="23">
    <location>
        <position position="72"/>
    </location>
    <ligand>
        <name>a divalent metal cation</name>
        <dbReference type="ChEBI" id="CHEBI:60240"/>
    </ligand>
</feature>
<dbReference type="RefSeq" id="WP_015498772.1">
    <property type="nucleotide sequence ID" value="NC_020911.1"/>
</dbReference>
<feature type="binding site" evidence="22">
    <location>
        <begin position="90"/>
        <end position="91"/>
    </location>
    <ligand>
        <name>ATP</name>
        <dbReference type="ChEBI" id="CHEBI:30616"/>
    </ligand>
</feature>
<keyword evidence="13 22" id="KW-0067">ATP-binding</keyword>
<evidence type="ECO:0000256" key="20">
    <source>
        <dbReference type="PIRSR" id="PIRSR600829-1"/>
    </source>
</evidence>
<organism evidence="25 26">
    <name type="scientific">Octadecabacter antarcticus 307</name>
    <dbReference type="NCBI Taxonomy" id="391626"/>
    <lineage>
        <taxon>Bacteria</taxon>
        <taxon>Pseudomonadati</taxon>
        <taxon>Pseudomonadota</taxon>
        <taxon>Alphaproteobacteria</taxon>
        <taxon>Rhodobacterales</taxon>
        <taxon>Roseobacteraceae</taxon>
        <taxon>Octadecabacter</taxon>
    </lineage>
</organism>
<feature type="binding site" evidence="21">
    <location>
        <begin position="19"/>
        <end position="22"/>
    </location>
    <ligand>
        <name>substrate</name>
    </ligand>
</feature>
<evidence type="ECO:0000256" key="21">
    <source>
        <dbReference type="PIRSR" id="PIRSR600829-2"/>
    </source>
</evidence>
<evidence type="ECO:0000256" key="14">
    <source>
        <dbReference type="ARBA" id="ARBA00022842"/>
    </source>
</evidence>
<comment type="cofactor">
    <cofactor evidence="23">
        <name>Mg(2+)</name>
        <dbReference type="ChEBI" id="CHEBI:18420"/>
    </cofactor>
    <text evidence="23">Mn(2+), Zn(2+), Cd(2+) and Co(2+) support activity to lesser extents.</text>
</comment>
<keyword evidence="14 23" id="KW-0460">Magnesium</keyword>
<keyword evidence="5" id="KW-1003">Cell membrane</keyword>
<feature type="binding site" evidence="21">
    <location>
        <position position="51"/>
    </location>
    <ligand>
        <name>substrate</name>
    </ligand>
</feature>
<keyword evidence="18" id="KW-0594">Phospholipid biosynthesis</keyword>
<feature type="transmembrane region" description="Helical" evidence="24">
    <location>
        <begin position="52"/>
        <end position="71"/>
    </location>
</feature>
<evidence type="ECO:0000256" key="2">
    <source>
        <dbReference type="ARBA" id="ARBA00005967"/>
    </source>
</evidence>
<protein>
    <recommendedName>
        <fullName evidence="4 24">Diacylglycerol kinase</fullName>
        <ecNumber evidence="3 24">2.7.1.107</ecNumber>
    </recommendedName>
</protein>
<keyword evidence="7 24" id="KW-0997">Cell inner membrane</keyword>
<evidence type="ECO:0000256" key="1">
    <source>
        <dbReference type="ARBA" id="ARBA00004429"/>
    </source>
</evidence>
<evidence type="ECO:0000256" key="22">
    <source>
        <dbReference type="PIRSR" id="PIRSR600829-3"/>
    </source>
</evidence>
<dbReference type="GO" id="GO:0005886">
    <property type="term" value="C:plasma membrane"/>
    <property type="evidence" value="ECO:0007669"/>
    <property type="project" value="UniProtKB-SubCell"/>
</dbReference>
<keyword evidence="9 24" id="KW-0812">Transmembrane</keyword>
<evidence type="ECO:0000256" key="4">
    <source>
        <dbReference type="ARBA" id="ARBA00017575"/>
    </source>
</evidence>
<dbReference type="GO" id="GO:0004143">
    <property type="term" value="F:ATP-dependent diacylglycerol kinase activity"/>
    <property type="evidence" value="ECO:0007669"/>
    <property type="project" value="UniProtKB-EC"/>
</dbReference>
<dbReference type="Gene3D" id="1.10.287.3610">
    <property type="match status" value="1"/>
</dbReference>
<evidence type="ECO:0000256" key="12">
    <source>
        <dbReference type="ARBA" id="ARBA00022777"/>
    </source>
</evidence>
<keyword evidence="15 24" id="KW-1133">Transmembrane helix</keyword>
<keyword evidence="26" id="KW-1185">Reference proteome</keyword>
<dbReference type="PROSITE" id="PS01069">
    <property type="entry name" value="DAGK_PROKAR"/>
    <property type="match status" value="1"/>
</dbReference>
<dbReference type="InterPro" id="IPR036945">
    <property type="entry name" value="DAGK_sf"/>
</dbReference>
<evidence type="ECO:0000313" key="25">
    <source>
        <dbReference type="EMBL" id="AGI66729.1"/>
    </source>
</evidence>
<keyword evidence="17 24" id="KW-0472">Membrane</keyword>
<dbReference type="eggNOG" id="COG0818">
    <property type="taxonomic scope" value="Bacteria"/>
</dbReference>
<feature type="transmembrane region" description="Helical" evidence="24">
    <location>
        <begin position="28"/>
        <end position="46"/>
    </location>
</feature>
<feature type="transmembrane region" description="Helical" evidence="24">
    <location>
        <begin position="92"/>
        <end position="113"/>
    </location>
</feature>
<feature type="binding site" evidence="21">
    <location>
        <position position="65"/>
    </location>
    <ligand>
        <name>substrate</name>
    </ligand>
</feature>
<dbReference type="AlphaFoldDB" id="M9R254"/>
<accession>M9R254</accession>
<feature type="binding site" evidence="21">
    <location>
        <position position="94"/>
    </location>
    <ligand>
        <name>substrate</name>
    </ligand>
</feature>
<dbReference type="OrthoDB" id="7871148at2"/>
<evidence type="ECO:0000256" key="16">
    <source>
        <dbReference type="ARBA" id="ARBA00023098"/>
    </source>
</evidence>
<dbReference type="GO" id="GO:0006654">
    <property type="term" value="P:phosphatidic acid biosynthetic process"/>
    <property type="evidence" value="ECO:0007669"/>
    <property type="project" value="InterPro"/>
</dbReference>
<evidence type="ECO:0000256" key="6">
    <source>
        <dbReference type="ARBA" id="ARBA00022516"/>
    </source>
</evidence>
<evidence type="ECO:0000256" key="9">
    <source>
        <dbReference type="ARBA" id="ARBA00022692"/>
    </source>
</evidence>
<evidence type="ECO:0000256" key="7">
    <source>
        <dbReference type="ARBA" id="ARBA00022519"/>
    </source>
</evidence>
<dbReference type="GO" id="GO:0046872">
    <property type="term" value="F:metal ion binding"/>
    <property type="evidence" value="ECO:0007669"/>
    <property type="project" value="UniProtKB-KW"/>
</dbReference>
<dbReference type="STRING" id="391626.OAN307_c10140"/>
<dbReference type="Proteomes" id="UP000005307">
    <property type="component" value="Chromosome"/>
</dbReference>
<evidence type="ECO:0000256" key="10">
    <source>
        <dbReference type="ARBA" id="ARBA00022723"/>
    </source>
</evidence>
<dbReference type="GO" id="GO:0005524">
    <property type="term" value="F:ATP binding"/>
    <property type="evidence" value="ECO:0007669"/>
    <property type="project" value="UniProtKB-KW"/>
</dbReference>
<evidence type="ECO:0000256" key="24">
    <source>
        <dbReference type="RuleBase" id="RU363065"/>
    </source>
</evidence>
<keyword evidence="6" id="KW-0444">Lipid biosynthesis</keyword>
<dbReference type="KEGG" id="oat:OAN307_c10140"/>
<name>M9R254_9RHOB</name>
<evidence type="ECO:0000256" key="19">
    <source>
        <dbReference type="ARBA" id="ARBA00023264"/>
    </source>
</evidence>
<dbReference type="InterPro" id="IPR033718">
    <property type="entry name" value="DAGK_prok"/>
</dbReference>
<evidence type="ECO:0000256" key="13">
    <source>
        <dbReference type="ARBA" id="ARBA00022840"/>
    </source>
</evidence>
<dbReference type="CDD" id="cd14264">
    <property type="entry name" value="DAGK_IM"/>
    <property type="match status" value="1"/>
</dbReference>
<dbReference type="PANTHER" id="PTHR34299:SF1">
    <property type="entry name" value="DIACYLGLYCEROL KINASE"/>
    <property type="match status" value="1"/>
</dbReference>
<comment type="catalytic activity">
    <reaction evidence="24">
        <text>a 1,2-diacyl-sn-glycerol + ATP = a 1,2-diacyl-sn-glycero-3-phosphate + ADP + H(+)</text>
        <dbReference type="Rhea" id="RHEA:10272"/>
        <dbReference type="ChEBI" id="CHEBI:15378"/>
        <dbReference type="ChEBI" id="CHEBI:17815"/>
        <dbReference type="ChEBI" id="CHEBI:30616"/>
        <dbReference type="ChEBI" id="CHEBI:58608"/>
        <dbReference type="ChEBI" id="CHEBI:456216"/>
        <dbReference type="EC" id="2.7.1.107"/>
    </reaction>
</comment>
<evidence type="ECO:0000256" key="8">
    <source>
        <dbReference type="ARBA" id="ARBA00022679"/>
    </source>
</evidence>
<sequence>MGFFERLKLRTIWSCDGIRDTWLTERSFRQWVWANIVSGGLGFVLLDGGERALILVLGLMVLVVELLNTAVERTVDLVSLDRSDLAKQAKDAASGAVMLSAIAVGVAWVVVLVG</sequence>
<proteinExistence type="inferred from homology"/>
<feature type="active site" description="Proton acceptor" evidence="20">
    <location>
        <position position="65"/>
    </location>
</feature>
<keyword evidence="12 24" id="KW-0418">Kinase</keyword>
<evidence type="ECO:0000313" key="26">
    <source>
        <dbReference type="Proteomes" id="UP000005307"/>
    </source>
</evidence>
<evidence type="ECO:0000256" key="18">
    <source>
        <dbReference type="ARBA" id="ARBA00023209"/>
    </source>
</evidence>
<evidence type="ECO:0000256" key="5">
    <source>
        <dbReference type="ARBA" id="ARBA00022475"/>
    </source>
</evidence>
<keyword evidence="11 22" id="KW-0547">Nucleotide-binding</keyword>
<dbReference type="Pfam" id="PF01219">
    <property type="entry name" value="DAGK_prokar"/>
    <property type="match status" value="1"/>
</dbReference>
<keyword evidence="8 24" id="KW-0808">Transferase</keyword>
<reference evidence="25 26" key="1">
    <citation type="journal article" date="2013" name="PLoS ONE">
        <title>Poles Apart: Arctic and Antarctic Octadecabacter strains Share High Genome Plasticity and a New Type of Xanthorhodopsin.</title>
        <authorList>
            <person name="Vollmers J."/>
            <person name="Voget S."/>
            <person name="Dietrich S."/>
            <person name="Gollnow K."/>
            <person name="Smits M."/>
            <person name="Meyer K."/>
            <person name="Brinkhoff T."/>
            <person name="Simon M."/>
            <person name="Daniel R."/>
        </authorList>
    </citation>
    <scope>NUCLEOTIDE SEQUENCE [LARGE SCALE GENOMIC DNA]</scope>
    <source>
        <strain evidence="25 26">307</strain>
    </source>
</reference>
<evidence type="ECO:0000256" key="23">
    <source>
        <dbReference type="PIRSR" id="PIRSR600829-4"/>
    </source>
</evidence>
<evidence type="ECO:0000256" key="17">
    <source>
        <dbReference type="ARBA" id="ARBA00023136"/>
    </source>
</evidence>
<feature type="binding site" evidence="22">
    <location>
        <position position="72"/>
    </location>
    <ligand>
        <name>ATP</name>
        <dbReference type="ChEBI" id="CHEBI:30616"/>
    </ligand>
</feature>
<evidence type="ECO:0000256" key="3">
    <source>
        <dbReference type="ARBA" id="ARBA00012133"/>
    </source>
</evidence>
<keyword evidence="10 23" id="KW-0479">Metal-binding</keyword>
<comment type="function">
    <text evidence="24">Catalyzes the ATP-dependent phosphorylation of sn-l,2-diacylglycerol (DAG) to phosphatidic acid. Involved in the recycling of diacylglycerol produced as a by-product during membrane-derived oligosaccharide (MDO) biosynthesis.</text>
</comment>
<dbReference type="EC" id="2.7.1.107" evidence="3 24"/>
<dbReference type="HOGENOM" id="CLU_112343_3_1_5"/>
<dbReference type="EMBL" id="CP003740">
    <property type="protein sequence ID" value="AGI66729.1"/>
    <property type="molecule type" value="Genomic_DNA"/>
</dbReference>